<evidence type="ECO:0000313" key="3">
    <source>
        <dbReference type="Proteomes" id="UP000179807"/>
    </source>
</evidence>
<evidence type="ECO:0008006" key="4">
    <source>
        <dbReference type="Google" id="ProtNLM"/>
    </source>
</evidence>
<dbReference type="AlphaFoldDB" id="A0A1J4JV06"/>
<organism evidence="2 3">
    <name type="scientific">Tritrichomonas foetus</name>
    <dbReference type="NCBI Taxonomy" id="1144522"/>
    <lineage>
        <taxon>Eukaryota</taxon>
        <taxon>Metamonada</taxon>
        <taxon>Parabasalia</taxon>
        <taxon>Tritrichomonadida</taxon>
        <taxon>Tritrichomonadidae</taxon>
        <taxon>Tritrichomonas</taxon>
    </lineage>
</organism>
<feature type="compositionally biased region" description="Polar residues" evidence="1">
    <location>
        <begin position="143"/>
        <end position="154"/>
    </location>
</feature>
<feature type="compositionally biased region" description="Basic and acidic residues" evidence="1">
    <location>
        <begin position="155"/>
        <end position="165"/>
    </location>
</feature>
<dbReference type="VEuPathDB" id="TrichDB:TRFO_07594"/>
<sequence>MNDFPLVYNGKQYNVDPAFFAIYSIKFREIFNPAYAEFSQVTILGNYQDKSVEIFSLLCQGREVNIPDMNMKDIASLAKVFNAEEILETCVRIIHSRIDGSFRPDERGTIVYENRGSTTATESFEKQHEKGFFKSMVSSSSQNSLKTMTSSNSKSDLKSAVKEEVQTASSQQSTVSDTPKYYLEKPIVYEIQSEKKKLMKAPKYLLTLNGNVLAAGKTKSSVIVINNGTDVHFETIESSAAEIQRQGSVNTIRSEGSYYTLKYYRDSDTNFMTMHGTFKIDDSEVLLTGLKNAPKDEPFLASRQVVTDRHPCILYLKNGKTAMIVSKTDGGSFTFHNFVKMPHILAFAIALSAIAGAEGS</sequence>
<protein>
    <recommendedName>
        <fullName evidence="4">BTB domain-containing protein</fullName>
    </recommendedName>
</protein>
<dbReference type="Proteomes" id="UP000179807">
    <property type="component" value="Unassembled WGS sequence"/>
</dbReference>
<accession>A0A1J4JV06</accession>
<gene>
    <name evidence="2" type="ORF">TRFO_07594</name>
</gene>
<name>A0A1J4JV06_9EUKA</name>
<dbReference type="EMBL" id="MLAK01000915">
    <property type="protein sequence ID" value="OHT01356.1"/>
    <property type="molecule type" value="Genomic_DNA"/>
</dbReference>
<feature type="region of interest" description="Disordered" evidence="1">
    <location>
        <begin position="143"/>
        <end position="172"/>
    </location>
</feature>
<keyword evidence="3" id="KW-1185">Reference proteome</keyword>
<evidence type="ECO:0000256" key="1">
    <source>
        <dbReference type="SAM" id="MobiDB-lite"/>
    </source>
</evidence>
<proteinExistence type="predicted"/>
<dbReference type="RefSeq" id="XP_068354492.1">
    <property type="nucleotide sequence ID" value="XM_068493774.1"/>
</dbReference>
<evidence type="ECO:0000313" key="2">
    <source>
        <dbReference type="EMBL" id="OHT01356.1"/>
    </source>
</evidence>
<dbReference type="GeneID" id="94828478"/>
<comment type="caution">
    <text evidence="2">The sequence shown here is derived from an EMBL/GenBank/DDBJ whole genome shotgun (WGS) entry which is preliminary data.</text>
</comment>
<reference evidence="2" key="1">
    <citation type="submission" date="2016-10" db="EMBL/GenBank/DDBJ databases">
        <authorList>
            <person name="Benchimol M."/>
            <person name="Almeida L.G."/>
            <person name="Vasconcelos A.T."/>
            <person name="Perreira-Neves A."/>
            <person name="Rosa I.A."/>
            <person name="Tasca T."/>
            <person name="Bogo M.R."/>
            <person name="de Souza W."/>
        </authorList>
    </citation>
    <scope>NUCLEOTIDE SEQUENCE [LARGE SCALE GENOMIC DNA]</scope>
    <source>
        <strain evidence="2">K</strain>
    </source>
</reference>